<keyword evidence="2" id="KW-1185">Reference proteome</keyword>
<proteinExistence type="predicted"/>
<organism evidence="1 2">
    <name type="scientific">Agrocybe pediades</name>
    <dbReference type="NCBI Taxonomy" id="84607"/>
    <lineage>
        <taxon>Eukaryota</taxon>
        <taxon>Fungi</taxon>
        <taxon>Dikarya</taxon>
        <taxon>Basidiomycota</taxon>
        <taxon>Agaricomycotina</taxon>
        <taxon>Agaricomycetes</taxon>
        <taxon>Agaricomycetidae</taxon>
        <taxon>Agaricales</taxon>
        <taxon>Agaricineae</taxon>
        <taxon>Strophariaceae</taxon>
        <taxon>Agrocybe</taxon>
    </lineage>
</organism>
<evidence type="ECO:0000313" key="1">
    <source>
        <dbReference type="EMBL" id="KAF4622460.1"/>
    </source>
</evidence>
<dbReference type="EMBL" id="JAACJL010000002">
    <property type="protein sequence ID" value="KAF4622460.1"/>
    <property type="molecule type" value="Genomic_DNA"/>
</dbReference>
<reference evidence="1 2" key="1">
    <citation type="submission" date="2019-12" db="EMBL/GenBank/DDBJ databases">
        <authorList>
            <person name="Floudas D."/>
            <person name="Bentzer J."/>
            <person name="Ahren D."/>
            <person name="Johansson T."/>
            <person name="Persson P."/>
            <person name="Tunlid A."/>
        </authorList>
    </citation>
    <scope>NUCLEOTIDE SEQUENCE [LARGE SCALE GENOMIC DNA]</scope>
    <source>
        <strain evidence="1 2">CBS 102.39</strain>
    </source>
</reference>
<dbReference type="AlphaFoldDB" id="A0A8H4R2X6"/>
<protein>
    <submittedName>
        <fullName evidence="1">Uncharacterized protein</fullName>
    </submittedName>
</protein>
<accession>A0A8H4R2X6</accession>
<dbReference type="Proteomes" id="UP000521872">
    <property type="component" value="Unassembled WGS sequence"/>
</dbReference>
<sequence>MTCLCDPQLRVLPKWPDRAPGVDWANVIKSCGDKVRISVEHTTAARPFNLNVDSAGCRAV</sequence>
<name>A0A8H4R2X6_9AGAR</name>
<comment type="caution">
    <text evidence="1">The sequence shown here is derived from an EMBL/GenBank/DDBJ whole genome shotgun (WGS) entry which is preliminary data.</text>
</comment>
<evidence type="ECO:0000313" key="2">
    <source>
        <dbReference type="Proteomes" id="UP000521872"/>
    </source>
</evidence>
<gene>
    <name evidence="1" type="ORF">D9613_009477</name>
</gene>